<dbReference type="InterPro" id="IPR006311">
    <property type="entry name" value="TAT_signal"/>
</dbReference>
<organism evidence="2 3">
    <name type="scientific">Gordonia jacobaea</name>
    <dbReference type="NCBI Taxonomy" id="122202"/>
    <lineage>
        <taxon>Bacteria</taxon>
        <taxon>Bacillati</taxon>
        <taxon>Actinomycetota</taxon>
        <taxon>Actinomycetes</taxon>
        <taxon>Mycobacteriales</taxon>
        <taxon>Gordoniaceae</taxon>
        <taxon>Gordonia</taxon>
    </lineage>
</organism>
<name>A0ABR5I9V6_9ACTN</name>
<dbReference type="RefSeq" id="WP_049699962.1">
    <property type="nucleotide sequence ID" value="NZ_LDTZ01000019.1"/>
</dbReference>
<comment type="caution">
    <text evidence="2">The sequence shown here is derived from an EMBL/GenBank/DDBJ whole genome shotgun (WGS) entry which is preliminary data.</text>
</comment>
<keyword evidence="3" id="KW-1185">Reference proteome</keyword>
<reference evidence="2 3" key="1">
    <citation type="submission" date="2015-05" db="EMBL/GenBank/DDBJ databases">
        <title>Draft genome sequence of the bacterium Gordonia jacobaea a new member of the Gordonia genus.</title>
        <authorList>
            <person name="Jimenez-Galisteo G."/>
            <person name="Dominguez A."/>
            <person name="Munoz E."/>
            <person name="Vinas M."/>
        </authorList>
    </citation>
    <scope>NUCLEOTIDE SEQUENCE [LARGE SCALE GENOMIC DNA]</scope>
    <source>
        <strain evidence="3">mv1</strain>
    </source>
</reference>
<protein>
    <submittedName>
        <fullName evidence="2">Uncharacterized protein</fullName>
    </submittedName>
</protein>
<dbReference type="Proteomes" id="UP000037247">
    <property type="component" value="Unassembled WGS sequence"/>
</dbReference>
<proteinExistence type="predicted"/>
<evidence type="ECO:0000313" key="2">
    <source>
        <dbReference type="EMBL" id="KNA90388.1"/>
    </source>
</evidence>
<feature type="signal peptide" evidence="1">
    <location>
        <begin position="1"/>
        <end position="38"/>
    </location>
</feature>
<dbReference type="EMBL" id="LDTZ01000019">
    <property type="protein sequence ID" value="KNA90388.1"/>
    <property type="molecule type" value="Genomic_DNA"/>
</dbReference>
<sequence>MHSEHSAVTPRRTLALAAGLTAVAVAATVAVGATSAHAAPLGQPSAPFPTECRSGSTLTLGELVPIVAKSLDARAPGAATTIDSAAGRFSTQLHNSTVSTLVVTQRGSEVSPGQGVQATHGANALVQQVLSIKNGTYRDGYRLSSITLNDAIETVLVGIEANDAIVLGNIATILDEVASKAVSGAVGVPIVSSIIGSIAGKIVKTVVELPGTVAEKGGNALGDKADSTCLAAGDGTKPVQRERVKNAFAVNVSPELTTFAKSLSPSSDDCRPLAGLSLDEAVVYVGATHGSTLPKSQQASFAASVKSVRANLRKVYLSNAFVPKDKDELIGVFEKVAGLPIIGGPGLTYAAGVLQNLSAGGELSHYIPLSDVSVNAVFNGGRAVNDLRTFKATPEWALASAQGATKALCRTTDEGKPYPGADKTVYLGK</sequence>
<keyword evidence="1" id="KW-0732">Signal</keyword>
<evidence type="ECO:0000313" key="3">
    <source>
        <dbReference type="Proteomes" id="UP000037247"/>
    </source>
</evidence>
<dbReference type="PROSITE" id="PS51318">
    <property type="entry name" value="TAT"/>
    <property type="match status" value="1"/>
</dbReference>
<gene>
    <name evidence="2" type="ORF">ABW18_15965</name>
</gene>
<feature type="chain" id="PRO_5045441991" evidence="1">
    <location>
        <begin position="39"/>
        <end position="429"/>
    </location>
</feature>
<evidence type="ECO:0000256" key="1">
    <source>
        <dbReference type="SAM" id="SignalP"/>
    </source>
</evidence>
<accession>A0ABR5I9V6</accession>